<dbReference type="PANTHER" id="PTHR45947:SF3">
    <property type="entry name" value="SULFOQUINOVOSYL TRANSFERASE SQD2"/>
    <property type="match status" value="1"/>
</dbReference>
<dbReference type="InterPro" id="IPR050194">
    <property type="entry name" value="Glycosyltransferase_grp1"/>
</dbReference>
<gene>
    <name evidence="3" type="ORF">HMPREF0549_1543</name>
</gene>
<dbReference type="Pfam" id="PF13439">
    <property type="entry name" value="Glyco_transf_4"/>
    <property type="match status" value="1"/>
</dbReference>
<organism evidence="3 4">
    <name type="scientific">Limosilactobacillus vaginalis DSM 5837 = ATCC 49540</name>
    <dbReference type="NCBI Taxonomy" id="1423814"/>
    <lineage>
        <taxon>Bacteria</taxon>
        <taxon>Bacillati</taxon>
        <taxon>Bacillota</taxon>
        <taxon>Bacilli</taxon>
        <taxon>Lactobacillales</taxon>
        <taxon>Lactobacillaceae</taxon>
        <taxon>Limosilactobacillus</taxon>
    </lineage>
</organism>
<dbReference type="AlphaFoldDB" id="C2EVQ7"/>
<protein>
    <submittedName>
        <fullName evidence="3">Glycosyltransferase, group 1 family protein</fullName>
        <ecNumber evidence="3">2.4.-.-</ecNumber>
    </submittedName>
</protein>
<dbReference type="InterPro" id="IPR001296">
    <property type="entry name" value="Glyco_trans_1"/>
</dbReference>
<dbReference type="CDD" id="cd03817">
    <property type="entry name" value="GT4_UGDG-like"/>
    <property type="match status" value="1"/>
</dbReference>
<evidence type="ECO:0000259" key="2">
    <source>
        <dbReference type="Pfam" id="PF13439"/>
    </source>
</evidence>
<sequence>MRLKKKGAISLKIGLFTDTYFPQVSGVATSIKTLRDELIAQGHQVYIFTTTDPKAKDDDKENGIYRFPSIPFVSFTDRRIAIRGAFRAIKIAEKLQLDIVHNQTEFSLGVMGKVVAHHLNIPCLHTYHTMYQDYLHYIANGHILKPKDVGRLAHIYLHNISGVVAPSERVLETMRSYNVDAPIRIIPTGINLRVYGQRDSLEEKNALRAKWGYKPDTPVLLSLSRLAFEKNIHTLIEAMPDILAKKPDAQLLIVGDGPARETLERQVRHLHLTDHIQFAGQVDNDDVHHYYQMANVFVSASDSESQGLTYDEALASDLPIVVMRSEYTDELIDDPAIGVSFQKRIDLVNGVLRYLNNPRTPEEQNKRDAKLHEISAEVFAQRILKFYQDCQETMAEKQSSQSKGTFRNLFHRSRS</sequence>
<dbReference type="Proteomes" id="UP000004483">
    <property type="component" value="Unassembled WGS sequence"/>
</dbReference>
<keyword evidence="3" id="KW-0328">Glycosyltransferase</keyword>
<dbReference type="InterPro" id="IPR028098">
    <property type="entry name" value="Glyco_trans_4-like_N"/>
</dbReference>
<name>C2EVQ7_9LACO</name>
<comment type="caution">
    <text evidence="3">The sequence shown here is derived from an EMBL/GenBank/DDBJ whole genome shotgun (WGS) entry which is preliminary data.</text>
</comment>
<dbReference type="SUPFAM" id="SSF53756">
    <property type="entry name" value="UDP-Glycosyltransferase/glycogen phosphorylase"/>
    <property type="match status" value="1"/>
</dbReference>
<reference evidence="3 4" key="1">
    <citation type="submission" date="2009-01" db="EMBL/GenBank/DDBJ databases">
        <authorList>
            <person name="Qin X."/>
            <person name="Bachman B."/>
            <person name="Battles P."/>
            <person name="Bell A."/>
            <person name="Bess C."/>
            <person name="Bickham C."/>
            <person name="Chaboub L."/>
            <person name="Chen D."/>
            <person name="Coyle M."/>
            <person name="Deiros D.R."/>
            <person name="Dinh H."/>
            <person name="Forbes L."/>
            <person name="Fowler G."/>
            <person name="Francisco L."/>
            <person name="Fu Q."/>
            <person name="Gubbala S."/>
            <person name="Hale W."/>
            <person name="Han Y."/>
            <person name="Hemphill L."/>
            <person name="Highlander S.K."/>
            <person name="Hirani K."/>
            <person name="Hogues M."/>
            <person name="Jackson L."/>
            <person name="Jakkamsetti A."/>
            <person name="Javaid M."/>
            <person name="Jiang H."/>
            <person name="Korchina V."/>
            <person name="Kovar C."/>
            <person name="Lara F."/>
            <person name="Lee S."/>
            <person name="Mata R."/>
            <person name="Mathew T."/>
            <person name="Moen C."/>
            <person name="Morales K."/>
            <person name="Munidasa M."/>
            <person name="Nazareth L."/>
            <person name="Ngo R."/>
            <person name="Nguyen L."/>
            <person name="Okwuonu G."/>
            <person name="Ongeri F."/>
            <person name="Patil S."/>
            <person name="Petrosino J."/>
            <person name="Pham C."/>
            <person name="Pham P."/>
            <person name="Pu L.-L."/>
            <person name="Puazo M."/>
            <person name="Raj R."/>
            <person name="Reid J."/>
            <person name="Rouhana J."/>
            <person name="Saada N."/>
            <person name="Shang Y."/>
            <person name="Simmons D."/>
            <person name="Thornton R."/>
            <person name="Warren J."/>
            <person name="Weissenberger G."/>
            <person name="Zhang J."/>
            <person name="Zhang L."/>
            <person name="Zhou C."/>
            <person name="Zhu D."/>
            <person name="Muzny D."/>
            <person name="Worley K."/>
            <person name="Gibbs R."/>
        </authorList>
    </citation>
    <scope>NUCLEOTIDE SEQUENCE [LARGE SCALE GENOMIC DNA]</scope>
    <source>
        <strain evidence="3 4">ATCC 49540</strain>
    </source>
</reference>
<proteinExistence type="predicted"/>
<dbReference type="EC" id="2.4.-.-" evidence="3"/>
<evidence type="ECO:0000259" key="1">
    <source>
        <dbReference type="Pfam" id="PF00534"/>
    </source>
</evidence>
<dbReference type="PANTHER" id="PTHR45947">
    <property type="entry name" value="SULFOQUINOVOSYL TRANSFERASE SQD2"/>
    <property type="match status" value="1"/>
</dbReference>
<dbReference type="PATRIC" id="fig|1423814.6.peg.1328"/>
<evidence type="ECO:0000313" key="4">
    <source>
        <dbReference type="Proteomes" id="UP000004483"/>
    </source>
</evidence>
<dbReference type="HOGENOM" id="CLU_009583_2_0_9"/>
<dbReference type="eggNOG" id="COG0438">
    <property type="taxonomic scope" value="Bacteria"/>
</dbReference>
<keyword evidence="3" id="KW-0808">Transferase</keyword>
<dbReference type="Pfam" id="PF00534">
    <property type="entry name" value="Glycos_transf_1"/>
    <property type="match status" value="1"/>
</dbReference>
<feature type="domain" description="Glycosyl transferase family 1" evidence="1">
    <location>
        <begin position="204"/>
        <end position="367"/>
    </location>
</feature>
<dbReference type="EMBL" id="ACGV01000162">
    <property type="protein sequence ID" value="EEJ40016.1"/>
    <property type="molecule type" value="Genomic_DNA"/>
</dbReference>
<dbReference type="STRING" id="1423814.HMPREF0549_1543"/>
<dbReference type="Gene3D" id="3.40.50.2000">
    <property type="entry name" value="Glycogen Phosphorylase B"/>
    <property type="match status" value="2"/>
</dbReference>
<accession>C2EVQ7</accession>
<evidence type="ECO:0000313" key="3">
    <source>
        <dbReference type="EMBL" id="EEJ40016.1"/>
    </source>
</evidence>
<feature type="domain" description="Glycosyltransferase subfamily 4-like N-terminal" evidence="2">
    <location>
        <begin position="24"/>
        <end position="192"/>
    </location>
</feature>
<dbReference type="GO" id="GO:0016758">
    <property type="term" value="F:hexosyltransferase activity"/>
    <property type="evidence" value="ECO:0007669"/>
    <property type="project" value="TreeGrafter"/>
</dbReference>